<dbReference type="Proteomes" id="UP001479436">
    <property type="component" value="Unassembled WGS sequence"/>
</dbReference>
<accession>A0ABR2VTX6</accession>
<dbReference type="Pfam" id="PF13489">
    <property type="entry name" value="Methyltransf_23"/>
    <property type="match status" value="1"/>
</dbReference>
<organism evidence="1 2">
    <name type="scientific">Basidiobolus ranarum</name>
    <dbReference type="NCBI Taxonomy" id="34480"/>
    <lineage>
        <taxon>Eukaryota</taxon>
        <taxon>Fungi</taxon>
        <taxon>Fungi incertae sedis</taxon>
        <taxon>Zoopagomycota</taxon>
        <taxon>Entomophthoromycotina</taxon>
        <taxon>Basidiobolomycetes</taxon>
        <taxon>Basidiobolales</taxon>
        <taxon>Basidiobolaceae</taxon>
        <taxon>Basidiobolus</taxon>
    </lineage>
</organism>
<evidence type="ECO:0008006" key="3">
    <source>
        <dbReference type="Google" id="ProtNLM"/>
    </source>
</evidence>
<protein>
    <recommendedName>
        <fullName evidence="3">Methyltransferase domain-containing protein</fullName>
    </recommendedName>
</protein>
<dbReference type="Gene3D" id="3.40.50.150">
    <property type="entry name" value="Vaccinia Virus protein VP39"/>
    <property type="match status" value="1"/>
</dbReference>
<dbReference type="SUPFAM" id="SSF53335">
    <property type="entry name" value="S-adenosyl-L-methionine-dependent methyltransferases"/>
    <property type="match status" value="1"/>
</dbReference>
<proteinExistence type="predicted"/>
<gene>
    <name evidence="1" type="ORF">K7432_011438</name>
</gene>
<evidence type="ECO:0000313" key="1">
    <source>
        <dbReference type="EMBL" id="KAK9702025.1"/>
    </source>
</evidence>
<dbReference type="EMBL" id="JASJQH010007759">
    <property type="protein sequence ID" value="KAK9702025.1"/>
    <property type="molecule type" value="Genomic_DNA"/>
</dbReference>
<reference evidence="1 2" key="1">
    <citation type="submission" date="2023-04" db="EMBL/GenBank/DDBJ databases">
        <title>Genome of Basidiobolus ranarum AG-B5.</title>
        <authorList>
            <person name="Stajich J.E."/>
            <person name="Carter-House D."/>
            <person name="Gryganskyi A."/>
        </authorList>
    </citation>
    <scope>NUCLEOTIDE SEQUENCE [LARGE SCALE GENOMIC DNA]</scope>
    <source>
        <strain evidence="1 2">AG-B5</strain>
    </source>
</reference>
<keyword evidence="2" id="KW-1185">Reference proteome</keyword>
<dbReference type="InterPro" id="IPR029063">
    <property type="entry name" value="SAM-dependent_MTases_sf"/>
</dbReference>
<evidence type="ECO:0000313" key="2">
    <source>
        <dbReference type="Proteomes" id="UP001479436"/>
    </source>
</evidence>
<sequence>MFDNLPNLLTSHDYYARSFDTFLQATDKGLSSKVWLAENIAKLVETKEELSVLSVGCGIGTVDLQLIHSTLLSLCPNITYHALEPNPNHFAAFAEAINSSFTTSQVELGDSLLFTMPKLTIQLFPTKFEHFTPPTTTQHYDLVLCIHSMYFIRPLTVSLRRMINLLTPNTGHLVIDNASPGGTCQFPLLAGIKSSDGHTLTSTNILQSIYSLYPSDADFCSSWIPSLMSKQSLLQVYLYNTFIDVSSIIEDSSNEMDEQAELLLAFFAEKILTNASKLQKTTLIDLLRNMSLQGPDDRWLFWNANCFITLKATAELLK</sequence>
<comment type="caution">
    <text evidence="1">The sequence shown here is derived from an EMBL/GenBank/DDBJ whole genome shotgun (WGS) entry which is preliminary data.</text>
</comment>
<name>A0ABR2VTX6_9FUNG</name>